<accession>A0A561R950</accession>
<dbReference type="Gene3D" id="3.40.50.10840">
    <property type="entry name" value="Putative sugar-binding, N-terminal domain"/>
    <property type="match status" value="1"/>
</dbReference>
<evidence type="ECO:0000256" key="6">
    <source>
        <dbReference type="ARBA" id="ARBA00023277"/>
    </source>
</evidence>
<dbReference type="InterPro" id="IPR042213">
    <property type="entry name" value="NBD_C_sf"/>
</dbReference>
<dbReference type="InterPro" id="IPR031475">
    <property type="entry name" value="NBD_C"/>
</dbReference>
<organism evidence="15 16">
    <name type="scientific">Neorhizobium alkalisoli</name>
    <dbReference type="NCBI Taxonomy" id="528178"/>
    <lineage>
        <taxon>Bacteria</taxon>
        <taxon>Pseudomonadati</taxon>
        <taxon>Pseudomonadota</taxon>
        <taxon>Alphaproteobacteria</taxon>
        <taxon>Hyphomicrobiales</taxon>
        <taxon>Rhizobiaceae</taxon>
        <taxon>Rhizobium/Agrobacterium group</taxon>
        <taxon>Neorhizobium</taxon>
    </lineage>
</organism>
<evidence type="ECO:0000259" key="14">
    <source>
        <dbReference type="Pfam" id="PF17042"/>
    </source>
</evidence>
<dbReference type="EMBL" id="VIWP01000001">
    <property type="protein sequence ID" value="TWF59162.1"/>
    <property type="molecule type" value="Genomic_DNA"/>
</dbReference>
<dbReference type="InterPro" id="IPR050007">
    <property type="entry name" value="OtnK"/>
</dbReference>
<keyword evidence="5" id="KW-0067">ATP-binding</keyword>
<evidence type="ECO:0000256" key="10">
    <source>
        <dbReference type="ARBA" id="ARBA00039095"/>
    </source>
</evidence>
<proteinExistence type="inferred from homology"/>
<reference evidence="15 16" key="1">
    <citation type="submission" date="2019-06" db="EMBL/GenBank/DDBJ databases">
        <title>Sorghum-associated microbial communities from plants grown in Nebraska, USA.</title>
        <authorList>
            <person name="Schachtman D."/>
        </authorList>
    </citation>
    <scope>NUCLEOTIDE SEQUENCE [LARGE SCALE GENOMIC DNA]</scope>
    <source>
        <strain evidence="15 16">1225</strain>
    </source>
</reference>
<evidence type="ECO:0000256" key="12">
    <source>
        <dbReference type="ARBA" id="ARBA00041377"/>
    </source>
</evidence>
<sequence length="428" mass="44531">MLLGVIADDFTGASDIANTLAKGYGGVRGFATTQFLGVPRENARAECEAGVVALKTRSIPPEEAIAQSLEALAWLRAQGCRQIVFKYCSTFDSTPQGNIGPVGEALAAALGAKGVVVCPAFPGAGRTLYRGNLFVGDVPLNESSLRDHPLNPMTDSDIRRWLRQQAKQKVGSVNWDIVRKSGEALRAALHAAGEQGETLVVVDAISDEDLLTIGAAVKGAPLLTGGSGIALGLAANFASERSLSSEDTGFAGMTGREAVLAGSCSQATLSQIDHHLKAHPGMAIDVEQVMDGSLQVTTVVDFVLAHGGEAPLVYSSNNPQAVRKLQQEYGRETIADKLDGFFGSVASSLVANCVERLVVAGGETSGAVVSALDLDALTIGPEIAPGVPILTNPYPLALALKSGNFGQTDFFERALGMMAGREVGDTAR</sequence>
<evidence type="ECO:0000259" key="13">
    <source>
        <dbReference type="Pfam" id="PF07005"/>
    </source>
</evidence>
<evidence type="ECO:0000256" key="9">
    <source>
        <dbReference type="ARBA" id="ARBA00037335"/>
    </source>
</evidence>
<evidence type="ECO:0000313" key="16">
    <source>
        <dbReference type="Proteomes" id="UP000320653"/>
    </source>
</evidence>
<keyword evidence="6" id="KW-0119">Carbohydrate metabolism</keyword>
<dbReference type="GO" id="GO:0016301">
    <property type="term" value="F:kinase activity"/>
    <property type="evidence" value="ECO:0007669"/>
    <property type="project" value="UniProtKB-KW"/>
</dbReference>
<dbReference type="EC" id="2.7.1.217" evidence="10"/>
<evidence type="ECO:0000256" key="5">
    <source>
        <dbReference type="ARBA" id="ARBA00022840"/>
    </source>
</evidence>
<feature type="domain" description="Four-carbon acid sugar kinase nucleotide binding" evidence="14">
    <location>
        <begin position="258"/>
        <end position="411"/>
    </location>
</feature>
<dbReference type="NCBIfam" id="NF043035">
    <property type="entry name" value="OxoTetrKin"/>
    <property type="match status" value="1"/>
</dbReference>
<keyword evidence="2" id="KW-0808">Transferase</keyword>
<dbReference type="Gene3D" id="3.40.980.20">
    <property type="entry name" value="Four-carbon acid sugar kinase, nucleotide binding domain"/>
    <property type="match status" value="1"/>
</dbReference>
<dbReference type="GO" id="GO:0005524">
    <property type="term" value="F:ATP binding"/>
    <property type="evidence" value="ECO:0007669"/>
    <property type="project" value="UniProtKB-KW"/>
</dbReference>
<dbReference type="OrthoDB" id="191465at2"/>
<comment type="catalytic activity">
    <reaction evidence="8">
        <text>3-dehydro-D-erythronate + ATP = 3-dehydro-4-O-phospho-D-erythronate + ADP + H(+)</text>
        <dbReference type="Rhea" id="RHEA:52556"/>
        <dbReference type="ChEBI" id="CHEBI:15378"/>
        <dbReference type="ChEBI" id="CHEBI:30616"/>
        <dbReference type="ChEBI" id="CHEBI:57958"/>
        <dbReference type="ChEBI" id="CHEBI:136593"/>
        <dbReference type="ChEBI" id="CHEBI:456216"/>
        <dbReference type="EC" id="2.7.1.217"/>
    </reaction>
</comment>
<evidence type="ECO:0000256" key="4">
    <source>
        <dbReference type="ARBA" id="ARBA00022777"/>
    </source>
</evidence>
<evidence type="ECO:0000256" key="8">
    <source>
        <dbReference type="ARBA" id="ARBA00036346"/>
    </source>
</evidence>
<evidence type="ECO:0000256" key="2">
    <source>
        <dbReference type="ARBA" id="ARBA00022679"/>
    </source>
</evidence>
<comment type="function">
    <text evidence="9">Catalyzes the ATP-dependent phosphorylation of 3-oxo-tetronate to 3-oxo-tetronate 4-phosphate.</text>
</comment>
<dbReference type="InterPro" id="IPR010737">
    <property type="entry name" value="4-carb_acid_sugar_kinase_N"/>
</dbReference>
<protein>
    <recommendedName>
        <fullName evidence="11">3-oxo-tetronate kinase</fullName>
        <ecNumber evidence="10">2.7.1.217</ecNumber>
    </recommendedName>
    <alternativeName>
        <fullName evidence="12">3-dehydrotetronate 4-kinase</fullName>
    </alternativeName>
</protein>
<comment type="caution">
    <text evidence="15">The sequence shown here is derived from an EMBL/GenBank/DDBJ whole genome shotgun (WGS) entry which is preliminary data.</text>
</comment>
<dbReference type="Proteomes" id="UP000320653">
    <property type="component" value="Unassembled WGS sequence"/>
</dbReference>
<comment type="catalytic activity">
    <reaction evidence="7">
        <text>3-dehydro-L-erythronate + ATP = 3-dehydro-4-O-phospho-L-erythronate + ADP + H(+)</text>
        <dbReference type="Rhea" id="RHEA:52552"/>
        <dbReference type="ChEBI" id="CHEBI:15378"/>
        <dbReference type="ChEBI" id="CHEBI:30616"/>
        <dbReference type="ChEBI" id="CHEBI:136592"/>
        <dbReference type="ChEBI" id="CHEBI:136670"/>
        <dbReference type="ChEBI" id="CHEBI:456216"/>
        <dbReference type="EC" id="2.7.1.217"/>
    </reaction>
</comment>
<comment type="similarity">
    <text evidence="1">Belongs to the four-carbon acid sugar kinase family.</text>
</comment>
<gene>
    <name evidence="15" type="ORF">FHW37_101968</name>
</gene>
<dbReference type="Pfam" id="PF07005">
    <property type="entry name" value="SBD_N"/>
    <property type="match status" value="1"/>
</dbReference>
<dbReference type="RefSeq" id="WP_145633206.1">
    <property type="nucleotide sequence ID" value="NZ_VIWP01000001.1"/>
</dbReference>
<feature type="domain" description="Four-carbon acid sugar kinase N-terminal" evidence="13">
    <location>
        <begin position="3"/>
        <end position="232"/>
    </location>
</feature>
<evidence type="ECO:0000256" key="3">
    <source>
        <dbReference type="ARBA" id="ARBA00022741"/>
    </source>
</evidence>
<dbReference type="Pfam" id="PF17042">
    <property type="entry name" value="NBD_C"/>
    <property type="match status" value="1"/>
</dbReference>
<keyword evidence="4" id="KW-0418">Kinase</keyword>
<evidence type="ECO:0000313" key="15">
    <source>
        <dbReference type="EMBL" id="TWF59162.1"/>
    </source>
</evidence>
<evidence type="ECO:0000256" key="7">
    <source>
        <dbReference type="ARBA" id="ARBA00035898"/>
    </source>
</evidence>
<evidence type="ECO:0000256" key="1">
    <source>
        <dbReference type="ARBA" id="ARBA00005715"/>
    </source>
</evidence>
<dbReference type="SUPFAM" id="SSF142764">
    <property type="entry name" value="YgbK-like"/>
    <property type="match status" value="1"/>
</dbReference>
<dbReference type="AlphaFoldDB" id="A0A561R950"/>
<keyword evidence="3" id="KW-0547">Nucleotide-binding</keyword>
<name>A0A561R950_9HYPH</name>
<evidence type="ECO:0000256" key="11">
    <source>
        <dbReference type="ARBA" id="ARBA00039461"/>
    </source>
</evidence>
<dbReference type="InterPro" id="IPR037051">
    <property type="entry name" value="4-carb_acid_sugar_kinase_N_sf"/>
</dbReference>
<keyword evidence="16" id="KW-1185">Reference proteome</keyword>